<evidence type="ECO:0000313" key="4">
    <source>
        <dbReference type="Proteomes" id="UP001163064"/>
    </source>
</evidence>
<evidence type="ECO:0000256" key="1">
    <source>
        <dbReference type="SAM" id="MobiDB-lite"/>
    </source>
</evidence>
<sequence>MHGHGQGYGYAPPPPPPLPSRGARVALRVLFVAIAVLSLGILGFVPMLRLALTTRRKLDRWAFTAAAVTQAVCWAGIFSDPGGDDFITWWGNAAMGLMIVNMFASVTYYLVADARHTRRHTPVAPPTAMATGAPAPYPDQPSYGYPRPHPYPQAPTTPPAPAMPVMPTQPTATPPPHADQPRIDQPRIDQVRAELDELSDYLRKQEDGR</sequence>
<keyword evidence="4" id="KW-1185">Reference proteome</keyword>
<evidence type="ECO:0000313" key="3">
    <source>
        <dbReference type="EMBL" id="MCX3063449.1"/>
    </source>
</evidence>
<feature type="compositionally biased region" description="Pro residues" evidence="1">
    <location>
        <begin position="147"/>
        <end position="164"/>
    </location>
</feature>
<evidence type="ECO:0000256" key="2">
    <source>
        <dbReference type="SAM" id="Phobius"/>
    </source>
</evidence>
<proteinExistence type="predicted"/>
<feature type="transmembrane region" description="Helical" evidence="2">
    <location>
        <begin position="89"/>
        <end position="111"/>
    </location>
</feature>
<organism evidence="3 4">
    <name type="scientific">Streptomyces beihaiensis</name>
    <dbReference type="NCBI Taxonomy" id="2984495"/>
    <lineage>
        <taxon>Bacteria</taxon>
        <taxon>Bacillati</taxon>
        <taxon>Actinomycetota</taxon>
        <taxon>Actinomycetes</taxon>
        <taxon>Kitasatosporales</taxon>
        <taxon>Streptomycetaceae</taxon>
        <taxon>Streptomyces</taxon>
    </lineage>
</organism>
<comment type="caution">
    <text evidence="3">The sequence shown here is derived from an EMBL/GenBank/DDBJ whole genome shotgun (WGS) entry which is preliminary data.</text>
</comment>
<protein>
    <recommendedName>
        <fullName evidence="5">Integral membrane protein</fullName>
    </recommendedName>
</protein>
<dbReference type="Proteomes" id="UP001163064">
    <property type="component" value="Unassembled WGS sequence"/>
</dbReference>
<keyword evidence="2" id="KW-1133">Transmembrane helix</keyword>
<gene>
    <name evidence="3" type="ORF">OFY01_27555</name>
</gene>
<accession>A0ABT3U2E4</accession>
<keyword evidence="2" id="KW-0812">Transmembrane</keyword>
<feature type="compositionally biased region" description="Basic and acidic residues" evidence="1">
    <location>
        <begin position="179"/>
        <end position="188"/>
    </location>
</feature>
<reference evidence="3" key="1">
    <citation type="submission" date="2022-10" db="EMBL/GenBank/DDBJ databases">
        <title>Streptomyces beihaiensis sp. nov., a chitin degrading actinobacterium, isolated from shrimp pond soil.</title>
        <authorList>
            <person name="Xie J."/>
            <person name="Shen N."/>
        </authorList>
    </citation>
    <scope>NUCLEOTIDE SEQUENCE</scope>
    <source>
        <strain evidence="3">GXMU-J5</strain>
    </source>
</reference>
<feature type="transmembrane region" description="Helical" evidence="2">
    <location>
        <begin position="60"/>
        <end position="77"/>
    </location>
</feature>
<feature type="region of interest" description="Disordered" evidence="1">
    <location>
        <begin position="122"/>
        <end position="188"/>
    </location>
</feature>
<keyword evidence="2" id="KW-0472">Membrane</keyword>
<dbReference type="RefSeq" id="WP_266604381.1">
    <property type="nucleotide sequence ID" value="NZ_JAPHNL010000310.1"/>
</dbReference>
<feature type="transmembrane region" description="Helical" evidence="2">
    <location>
        <begin position="25"/>
        <end position="48"/>
    </location>
</feature>
<evidence type="ECO:0008006" key="5">
    <source>
        <dbReference type="Google" id="ProtNLM"/>
    </source>
</evidence>
<dbReference type="EMBL" id="JAPHNL010000310">
    <property type="protein sequence ID" value="MCX3063449.1"/>
    <property type="molecule type" value="Genomic_DNA"/>
</dbReference>
<name>A0ABT3U2E4_9ACTN</name>